<keyword evidence="1" id="KW-1133">Transmembrane helix</keyword>
<evidence type="ECO:0000313" key="3">
    <source>
        <dbReference type="Proteomes" id="UP000539146"/>
    </source>
</evidence>
<proteinExistence type="predicted"/>
<sequence>MNWWEAPWWAGVQGVTSVLGALAISIAVADFMIRANRESPRAMAFSVSRARGWIRDESNDWLDVTVTTRPMGEHVLYEPRWRVWGIEDIEIPDMPPVLDVRSDPETLELRVPRDLLPSVWVGVEWVVPRRYGSFAAAARVEVKQNGAYERWEIFRWWRWPRKEAGRWIRGRDISKRSPLQGPR</sequence>
<name>A0A850DP58_9MICO</name>
<dbReference type="RefSeq" id="WP_175324928.1">
    <property type="nucleotide sequence ID" value="NZ_BAAAWP010000001.1"/>
</dbReference>
<keyword evidence="1" id="KW-0472">Membrane</keyword>
<organism evidence="2 3">
    <name type="scientific">Curtobacterium citreum</name>
    <dbReference type="NCBI Taxonomy" id="2036"/>
    <lineage>
        <taxon>Bacteria</taxon>
        <taxon>Bacillati</taxon>
        <taxon>Actinomycetota</taxon>
        <taxon>Actinomycetes</taxon>
        <taxon>Micrococcales</taxon>
        <taxon>Microbacteriaceae</taxon>
        <taxon>Curtobacterium</taxon>
    </lineage>
</organism>
<gene>
    <name evidence="2" type="ORF">HP467_01125</name>
</gene>
<dbReference type="AlphaFoldDB" id="A0A850DP58"/>
<evidence type="ECO:0000256" key="1">
    <source>
        <dbReference type="SAM" id="Phobius"/>
    </source>
</evidence>
<comment type="caution">
    <text evidence="2">The sequence shown here is derived from an EMBL/GenBank/DDBJ whole genome shotgun (WGS) entry which is preliminary data.</text>
</comment>
<reference evidence="2 3" key="1">
    <citation type="submission" date="2020-05" db="EMBL/GenBank/DDBJ databases">
        <title>Genome Sequencing of Type Strains.</title>
        <authorList>
            <person name="Lemaire J.F."/>
            <person name="Inderbitzin P."/>
            <person name="Gregorio O.A."/>
            <person name="Collins S.B."/>
            <person name="Wespe N."/>
            <person name="Knight-Connoni V."/>
        </authorList>
    </citation>
    <scope>NUCLEOTIDE SEQUENCE [LARGE SCALE GENOMIC DNA]</scope>
    <source>
        <strain evidence="2 3">DSM 20512</strain>
    </source>
</reference>
<evidence type="ECO:0000313" key="2">
    <source>
        <dbReference type="EMBL" id="NUU26721.1"/>
    </source>
</evidence>
<dbReference type="Proteomes" id="UP000539146">
    <property type="component" value="Unassembled WGS sequence"/>
</dbReference>
<protein>
    <submittedName>
        <fullName evidence="2">Uncharacterized protein</fullName>
    </submittedName>
</protein>
<keyword evidence="1" id="KW-0812">Transmembrane</keyword>
<feature type="transmembrane region" description="Helical" evidence="1">
    <location>
        <begin position="6"/>
        <end position="33"/>
    </location>
</feature>
<accession>A0A850DP58</accession>
<dbReference type="EMBL" id="JABMCG010000052">
    <property type="protein sequence ID" value="NUU26721.1"/>
    <property type="molecule type" value="Genomic_DNA"/>
</dbReference>